<keyword evidence="1" id="KW-0732">Signal</keyword>
<evidence type="ECO:0000256" key="1">
    <source>
        <dbReference type="SAM" id="SignalP"/>
    </source>
</evidence>
<protein>
    <submittedName>
        <fullName evidence="2">MtrB/PioB family decaheme-associated outer membrane protein</fullName>
    </submittedName>
</protein>
<sequence>MHRTHSLRAHTLRLSLLTTALLGAFGGARADEALDELTKPASNVSIGWGYWSNDRPQQGIYDGMRSKGSYLLLDADVARRNEETGTWFTLRGTNLGLDNRELRGDYLRQGRYGGFLEYSKLPRDNPFSINTGLQGIGSTTVTTGTNLGSFPRSEVELGTEREGIRVGGFATLSPGWTAKLEFKNEDKKGTRQIGWGSAALFSVEPVDSNIQQLDATLQYAGEKLQLSGGYSGSAYQNHNPMLFEQLNRVSGGTNASFNAVTPISQPLDNQAHQVFVDGGYGFTSSTRGTFKAAYTLATQDQHIPSYDLGGANAPFVNAPSHLGGKVETTLLQTGLTSRPSSKLSLMANLRYYDVNDKTPLAGYVGSNTTGVATVYNTPQSYTTTSGKLEATYRLPLGFNITGGVDYSDQDRSVPLTGAVYVPYRESLNEITYRAQLRRAMAENLNGSFTYFHSDRSGGAFSRADGTAPYSNQINPIHLADRIRDKVRAQLDWDPLEMLSMQFRADFSHDDYPQGDRPYGPRDGSAQTYAVDMSYTFTDDWVLSAWYAYDLSKARSVGYRQASGGSADALRDANLQEKGDSLGATMRVKFSSKIESGFGVDWYSSTNSSSQDLTLLGTGSAYPTGTTGPLSDTRNKLLRLKFDTKYLIDKASDLTFGVVFEQWQTDDWAWNLADGSPFSYYSGTQACTGCTGAGYTGVVDGTTVTAKTKQASTFVGLRYNYKF</sequence>
<name>A0ABU6K554_9RHOO</name>
<dbReference type="Proteomes" id="UP001331561">
    <property type="component" value="Unassembled WGS sequence"/>
</dbReference>
<dbReference type="RefSeq" id="WP_327599105.1">
    <property type="nucleotide sequence ID" value="NZ_JAYXHS010000002.1"/>
</dbReference>
<proteinExistence type="predicted"/>
<feature type="chain" id="PRO_5045176137" evidence="1">
    <location>
        <begin position="31"/>
        <end position="722"/>
    </location>
</feature>
<keyword evidence="3" id="KW-1185">Reference proteome</keyword>
<dbReference type="EMBL" id="JAYXHS010000002">
    <property type="protein sequence ID" value="MEC5386130.1"/>
    <property type="molecule type" value="Genomic_DNA"/>
</dbReference>
<dbReference type="NCBIfam" id="TIGR03509">
    <property type="entry name" value="OMP_MtrB_PioB"/>
    <property type="match status" value="1"/>
</dbReference>
<accession>A0ABU6K554</accession>
<dbReference type="InterPro" id="IPR020016">
    <property type="entry name" value="Decahaem-assoc_OM_MtrB/PioB"/>
</dbReference>
<organism evidence="2 3">
    <name type="scientific">Uliginosibacterium silvisoli</name>
    <dbReference type="NCBI Taxonomy" id="3114758"/>
    <lineage>
        <taxon>Bacteria</taxon>
        <taxon>Pseudomonadati</taxon>
        <taxon>Pseudomonadota</taxon>
        <taxon>Betaproteobacteria</taxon>
        <taxon>Rhodocyclales</taxon>
        <taxon>Zoogloeaceae</taxon>
        <taxon>Uliginosibacterium</taxon>
    </lineage>
</organism>
<dbReference type="Pfam" id="PF11854">
    <property type="entry name" value="MtrB_PioB"/>
    <property type="match status" value="1"/>
</dbReference>
<dbReference type="SUPFAM" id="SSF56935">
    <property type="entry name" value="Porins"/>
    <property type="match status" value="2"/>
</dbReference>
<gene>
    <name evidence="2" type="ORF">VVD49_10360</name>
</gene>
<reference evidence="2 3" key="1">
    <citation type="submission" date="2024-01" db="EMBL/GenBank/DDBJ databases">
        <title>Uliginosibacterium soil sp. nov.</title>
        <authorList>
            <person name="Lv Y."/>
        </authorList>
    </citation>
    <scope>NUCLEOTIDE SEQUENCE [LARGE SCALE GENOMIC DNA]</scope>
    <source>
        <strain evidence="2 3">H3</strain>
    </source>
</reference>
<comment type="caution">
    <text evidence="2">The sequence shown here is derived from an EMBL/GenBank/DDBJ whole genome shotgun (WGS) entry which is preliminary data.</text>
</comment>
<feature type="signal peptide" evidence="1">
    <location>
        <begin position="1"/>
        <end position="30"/>
    </location>
</feature>
<evidence type="ECO:0000313" key="2">
    <source>
        <dbReference type="EMBL" id="MEC5386130.1"/>
    </source>
</evidence>
<evidence type="ECO:0000313" key="3">
    <source>
        <dbReference type="Proteomes" id="UP001331561"/>
    </source>
</evidence>